<reference evidence="3" key="1">
    <citation type="journal article" date="2014" name="Int. J. Syst. Evol. Microbiol.">
        <title>Complete genome sequence of Corynebacterium casei LMG S-19264T (=DSM 44701T), isolated from a smear-ripened cheese.</title>
        <authorList>
            <consortium name="US DOE Joint Genome Institute (JGI-PGF)"/>
            <person name="Walter F."/>
            <person name="Albersmeier A."/>
            <person name="Kalinowski J."/>
            <person name="Ruckert C."/>
        </authorList>
    </citation>
    <scope>NUCLEOTIDE SEQUENCE</scope>
    <source>
        <strain evidence="3">JCM 3051</strain>
    </source>
</reference>
<evidence type="ECO:0000256" key="1">
    <source>
        <dbReference type="SAM" id="MobiDB-lite"/>
    </source>
</evidence>
<comment type="caution">
    <text evidence="3">The sequence shown here is derived from an EMBL/GenBank/DDBJ whole genome shotgun (WGS) entry which is preliminary data.</text>
</comment>
<feature type="region of interest" description="Disordered" evidence="1">
    <location>
        <begin position="144"/>
        <end position="218"/>
    </location>
</feature>
<keyword evidence="4" id="KW-1185">Reference proteome</keyword>
<sequence length="584" mass="58504">MLLSPGDGQASAGRPGLRARFADWRRDFRPWRRQRPFVGGVLVALAGLEMLLSGPIKLDQLGMNIVLQFGVEGAQATILPLALTLLGILSIAQPVHRVFYGVIALAISVYSIAGVNLGGWVVGFLLGVVGGVVVVSWAPPPAVAETAGESTADDTSGEAAPGTPAGEDATGDASAEGEAAAQGEAPAEDEAAAEGDGPRAAAGAPGPAAEGGGSAKDSLSGALRALSQKSAAVVVAGAMALGGASLPASASMPASADSSQQATTSSDDSFWCTVFRICDDSGEPEPSASPSEGATDPGAGEDPGEGTADPGDGAEDGAGDGAGGDAGAGDGAAGGDEAADPGAGAGQDGEDAEEPECKEPTQEGEVPPEEADVAPSDPCGEIDPQKVLEEALQTELGTCVKVTFGGKFDLNVQLPGQCGTREDGNVFSLPADLESRDLTIPLTGINGIGLANVPVKGDGGGRRDAIKISADKVVVDGFWLKSYAYDHGTVAGTDTRASSVSLEGDAHMYVSSIHANLPDGQDLLEVATKVLEGASLIELLLTATDARMGFLGATSQTQVWDTFREQVWGDPTDPIGKGPTAGTP</sequence>
<organism evidence="3 4">
    <name type="scientific">Promicromonospora citrea</name>
    <dbReference type="NCBI Taxonomy" id="43677"/>
    <lineage>
        <taxon>Bacteria</taxon>
        <taxon>Bacillati</taxon>
        <taxon>Actinomycetota</taxon>
        <taxon>Actinomycetes</taxon>
        <taxon>Micrococcales</taxon>
        <taxon>Promicromonosporaceae</taxon>
        <taxon>Promicromonospora</taxon>
    </lineage>
</organism>
<feature type="compositionally biased region" description="Gly residues" evidence="1">
    <location>
        <begin position="319"/>
        <end position="334"/>
    </location>
</feature>
<dbReference type="EMBL" id="BMPT01000013">
    <property type="protein sequence ID" value="GGM33474.1"/>
    <property type="molecule type" value="Genomic_DNA"/>
</dbReference>
<dbReference type="Pfam" id="PF19609">
    <property type="entry name" value="DUF6114"/>
    <property type="match status" value="1"/>
</dbReference>
<proteinExistence type="predicted"/>
<protein>
    <submittedName>
        <fullName evidence="3">Uncharacterized protein</fullName>
    </submittedName>
</protein>
<dbReference type="AlphaFoldDB" id="A0A8H9L4K9"/>
<feature type="compositionally biased region" description="Low complexity" evidence="1">
    <location>
        <begin position="194"/>
        <end position="208"/>
    </location>
</feature>
<reference evidence="3" key="2">
    <citation type="submission" date="2020-09" db="EMBL/GenBank/DDBJ databases">
        <authorList>
            <person name="Sun Q."/>
            <person name="Ohkuma M."/>
        </authorList>
    </citation>
    <scope>NUCLEOTIDE SEQUENCE</scope>
    <source>
        <strain evidence="3">JCM 3051</strain>
    </source>
</reference>
<name>A0A8H9L4K9_9MICO</name>
<feature type="region of interest" description="Disordered" evidence="1">
    <location>
        <begin position="246"/>
        <end position="382"/>
    </location>
</feature>
<feature type="compositionally biased region" description="Low complexity" evidence="1">
    <location>
        <begin position="284"/>
        <end position="294"/>
    </location>
</feature>
<feature type="transmembrane region" description="Helical" evidence="2">
    <location>
        <begin position="73"/>
        <end position="91"/>
    </location>
</feature>
<dbReference type="InterPro" id="IPR046096">
    <property type="entry name" value="DUF6114"/>
</dbReference>
<feature type="compositionally biased region" description="Low complexity" evidence="1">
    <location>
        <begin position="165"/>
        <end position="185"/>
    </location>
</feature>
<evidence type="ECO:0000313" key="4">
    <source>
        <dbReference type="Proteomes" id="UP000655589"/>
    </source>
</evidence>
<keyword evidence="2" id="KW-0472">Membrane</keyword>
<evidence type="ECO:0000313" key="3">
    <source>
        <dbReference type="EMBL" id="GGM33474.1"/>
    </source>
</evidence>
<dbReference type="RefSeq" id="WP_171106950.1">
    <property type="nucleotide sequence ID" value="NZ_BMPT01000013.1"/>
</dbReference>
<keyword evidence="2" id="KW-1133">Transmembrane helix</keyword>
<evidence type="ECO:0000256" key="2">
    <source>
        <dbReference type="SAM" id="Phobius"/>
    </source>
</evidence>
<accession>A0A8H9L4K9</accession>
<keyword evidence="2" id="KW-0812">Transmembrane</keyword>
<feature type="transmembrane region" description="Helical" evidence="2">
    <location>
        <begin position="98"/>
        <end position="115"/>
    </location>
</feature>
<dbReference type="Proteomes" id="UP000655589">
    <property type="component" value="Unassembled WGS sequence"/>
</dbReference>
<gene>
    <name evidence="3" type="ORF">GCM10010102_31300</name>
</gene>
<feature type="compositionally biased region" description="Low complexity" evidence="1">
    <location>
        <begin position="246"/>
        <end position="269"/>
    </location>
</feature>
<feature type="transmembrane region" description="Helical" evidence="2">
    <location>
        <begin position="36"/>
        <end position="53"/>
    </location>
</feature>